<evidence type="ECO:0000256" key="2">
    <source>
        <dbReference type="ARBA" id="ARBA00022840"/>
    </source>
</evidence>
<dbReference type="InterPro" id="IPR025669">
    <property type="entry name" value="AAA_dom"/>
</dbReference>
<organism evidence="4 6">
    <name type="scientific">Haladaptatus paucihalophilus DX253</name>
    <dbReference type="NCBI Taxonomy" id="797209"/>
    <lineage>
        <taxon>Archaea</taxon>
        <taxon>Methanobacteriati</taxon>
        <taxon>Methanobacteriota</taxon>
        <taxon>Stenosarchaea group</taxon>
        <taxon>Halobacteria</taxon>
        <taxon>Halobacteriales</taxon>
        <taxon>Haladaptataceae</taxon>
        <taxon>Haladaptatus</taxon>
    </lineage>
</organism>
<dbReference type="STRING" id="797209.GCA_000376445_02090"/>
<dbReference type="Gene3D" id="3.40.50.300">
    <property type="entry name" value="P-loop containing nucleotide triphosphate hydrolases"/>
    <property type="match status" value="1"/>
</dbReference>
<keyword evidence="1" id="KW-0547">Nucleotide-binding</keyword>
<dbReference type="GO" id="GO:0005829">
    <property type="term" value="C:cytosol"/>
    <property type="evidence" value="ECO:0007669"/>
    <property type="project" value="TreeGrafter"/>
</dbReference>
<dbReference type="PANTHER" id="PTHR43384:SF6">
    <property type="entry name" value="SEPTUM SITE-DETERMINING PROTEIN MIND HOMOLOG, CHLOROPLASTIC"/>
    <property type="match status" value="1"/>
</dbReference>
<evidence type="ECO:0000313" key="4">
    <source>
        <dbReference type="EMBL" id="EFW93593.1"/>
    </source>
</evidence>
<keyword evidence="4" id="KW-0131">Cell cycle</keyword>
<keyword evidence="4" id="KW-0132">Cell division</keyword>
<dbReference type="Pfam" id="PF13614">
    <property type="entry name" value="AAA_31"/>
    <property type="match status" value="1"/>
</dbReference>
<keyword evidence="7" id="KW-1185">Reference proteome</keyword>
<dbReference type="Proteomes" id="UP000184203">
    <property type="component" value="Unassembled WGS sequence"/>
</dbReference>
<evidence type="ECO:0000313" key="6">
    <source>
        <dbReference type="Proteomes" id="UP000003751"/>
    </source>
</evidence>
<dbReference type="GO" id="GO:0051301">
    <property type="term" value="P:cell division"/>
    <property type="evidence" value="ECO:0007669"/>
    <property type="project" value="UniProtKB-KW"/>
</dbReference>
<dbReference type="PATRIC" id="fig|797209.4.peg.95"/>
<evidence type="ECO:0000256" key="1">
    <source>
        <dbReference type="ARBA" id="ARBA00022741"/>
    </source>
</evidence>
<accession>E7QNU0</accession>
<dbReference type="GO" id="GO:0051782">
    <property type="term" value="P:negative regulation of cell division"/>
    <property type="evidence" value="ECO:0007669"/>
    <property type="project" value="TreeGrafter"/>
</dbReference>
<dbReference type="InterPro" id="IPR027417">
    <property type="entry name" value="P-loop_NTPase"/>
</dbReference>
<keyword evidence="2" id="KW-0067">ATP-binding</keyword>
<reference evidence="5" key="3">
    <citation type="submission" date="2016-11" db="EMBL/GenBank/DDBJ databases">
        <authorList>
            <person name="Jaros S."/>
            <person name="Januszkiewicz K."/>
            <person name="Wedrychowicz H."/>
        </authorList>
    </citation>
    <scope>NUCLEOTIDE SEQUENCE [LARGE SCALE GENOMIC DNA]</scope>
    <source>
        <strain evidence="5">DX253</strain>
    </source>
</reference>
<evidence type="ECO:0000313" key="5">
    <source>
        <dbReference type="EMBL" id="SHL44817.1"/>
    </source>
</evidence>
<reference evidence="4 6" key="1">
    <citation type="journal article" date="2014" name="ISME J.">
        <title>Trehalose/2-sulfotrehalose biosynthesis and glycine-betaine uptake are widely spread mechanisms for osmoadaptation in the Halobacteriales.</title>
        <authorList>
            <person name="Youssef N.H."/>
            <person name="Savage-Ashlock K.N."/>
            <person name="McCully A.L."/>
            <person name="Luedtke B."/>
            <person name="Shaw E.I."/>
            <person name="Hoff W.D."/>
            <person name="Elshahed M.S."/>
        </authorList>
    </citation>
    <scope>NUCLEOTIDE SEQUENCE [LARGE SCALE GENOMIC DNA]</scope>
    <source>
        <strain evidence="4 6">DX253</strain>
    </source>
</reference>
<gene>
    <name evidence="5" type="ORF">SAMN05444342_3819</name>
    <name evidence="4" type="ORF">ZOD2009_00580</name>
</gene>
<evidence type="ECO:0000259" key="3">
    <source>
        <dbReference type="Pfam" id="PF13614"/>
    </source>
</evidence>
<dbReference type="EMBL" id="FRAN01000007">
    <property type="protein sequence ID" value="SHL44817.1"/>
    <property type="molecule type" value="Genomic_DNA"/>
</dbReference>
<dbReference type="InterPro" id="IPR050625">
    <property type="entry name" value="ParA/MinD_ATPase"/>
</dbReference>
<dbReference type="SUPFAM" id="SSF52540">
    <property type="entry name" value="P-loop containing nucleoside triphosphate hydrolases"/>
    <property type="match status" value="1"/>
</dbReference>
<dbReference type="EMBL" id="AEMG01000002">
    <property type="protein sequence ID" value="EFW93593.1"/>
    <property type="molecule type" value="Genomic_DNA"/>
</dbReference>
<dbReference type="eggNOG" id="arCOG07866">
    <property type="taxonomic scope" value="Archaea"/>
</dbReference>
<protein>
    <submittedName>
        <fullName evidence="5">AAA domain-containing protein</fullName>
    </submittedName>
    <submittedName>
        <fullName evidence="4">Cell division inhibitor</fullName>
    </submittedName>
</protein>
<reference evidence="7" key="2">
    <citation type="submission" date="2016-11" db="EMBL/GenBank/DDBJ databases">
        <authorList>
            <person name="Varghese N."/>
            <person name="Submissions S."/>
        </authorList>
    </citation>
    <scope>NUCLEOTIDE SEQUENCE [LARGE SCALE GENOMIC DNA]</scope>
    <source>
        <strain evidence="7">DX253</strain>
    </source>
</reference>
<sequence>MKRTAALVGATGGAGTTRLCLETAAVLSHVGRDVAILDAAFATQGLARHVPGRIDTDITALLTDEDDLADALLEHPVPTPGRLSLCPAYAPFERLARAKTATAAEAFERLVERTADEFDHVLIDAPPVAANQAVAAVHAADTVTLVAPASRLGADAVQGMRGRLADLGTDADTVLANRANGEHPLEDAVPIPTSDETAVEDVPASAPELDASFSPAIVAAVETVFDVSLDVEFPEERFLDIDPEEYLPDDYLPESLRS</sequence>
<feature type="domain" description="AAA" evidence="3">
    <location>
        <begin position="5"/>
        <end position="152"/>
    </location>
</feature>
<dbReference type="GO" id="GO:0016887">
    <property type="term" value="F:ATP hydrolysis activity"/>
    <property type="evidence" value="ECO:0007669"/>
    <property type="project" value="TreeGrafter"/>
</dbReference>
<dbReference type="Proteomes" id="UP000003751">
    <property type="component" value="Unassembled WGS sequence"/>
</dbReference>
<dbReference type="AlphaFoldDB" id="E7QNU0"/>
<dbReference type="GO" id="GO:0005524">
    <property type="term" value="F:ATP binding"/>
    <property type="evidence" value="ECO:0007669"/>
    <property type="project" value="UniProtKB-KW"/>
</dbReference>
<dbReference type="OrthoDB" id="313523at2157"/>
<dbReference type="GO" id="GO:0009898">
    <property type="term" value="C:cytoplasmic side of plasma membrane"/>
    <property type="evidence" value="ECO:0007669"/>
    <property type="project" value="TreeGrafter"/>
</dbReference>
<name>E7QNU0_HALPU</name>
<proteinExistence type="predicted"/>
<dbReference type="RefSeq" id="WP_007976016.1">
    <property type="nucleotide sequence ID" value="NZ_AEMG01000002.1"/>
</dbReference>
<dbReference type="PANTHER" id="PTHR43384">
    <property type="entry name" value="SEPTUM SITE-DETERMINING PROTEIN MIND HOMOLOG, CHLOROPLASTIC-RELATED"/>
    <property type="match status" value="1"/>
</dbReference>
<evidence type="ECO:0000313" key="7">
    <source>
        <dbReference type="Proteomes" id="UP000184203"/>
    </source>
</evidence>